<dbReference type="AlphaFoldDB" id="A0A0X3UUK1"/>
<keyword evidence="7" id="KW-1185">Reference proteome</keyword>
<evidence type="ECO:0000256" key="2">
    <source>
        <dbReference type="ARBA" id="ARBA00022963"/>
    </source>
</evidence>
<feature type="short sequence motif" description="DGA/G" evidence="4">
    <location>
        <begin position="163"/>
        <end position="165"/>
    </location>
</feature>
<feature type="active site" description="Nucleophile" evidence="4">
    <location>
        <position position="39"/>
    </location>
</feature>
<feature type="short sequence motif" description="GXSXG" evidence="4">
    <location>
        <begin position="37"/>
        <end position="41"/>
    </location>
</feature>
<dbReference type="Pfam" id="PF01734">
    <property type="entry name" value="Patatin"/>
    <property type="match status" value="1"/>
</dbReference>
<evidence type="ECO:0000256" key="4">
    <source>
        <dbReference type="PROSITE-ProRule" id="PRU01161"/>
    </source>
</evidence>
<keyword evidence="1 4" id="KW-0378">Hydrolase</keyword>
<dbReference type="PANTHER" id="PTHR14226">
    <property type="entry name" value="NEUROPATHY TARGET ESTERASE/SWISS CHEESE D.MELANOGASTER"/>
    <property type="match status" value="1"/>
</dbReference>
<dbReference type="RefSeq" id="WP_062704059.1">
    <property type="nucleotide sequence ID" value="NZ_LLZG01000153.1"/>
</dbReference>
<reference evidence="7" key="1">
    <citation type="submission" date="2015-10" db="EMBL/GenBank/DDBJ databases">
        <authorList>
            <person name="Ju K.-S."/>
            <person name="Doroghazi J.R."/>
            <person name="Metcalf W.W."/>
        </authorList>
    </citation>
    <scope>NUCLEOTIDE SEQUENCE [LARGE SCALE GENOMIC DNA]</scope>
    <source>
        <strain evidence="7">NRRL 3151</strain>
    </source>
</reference>
<evidence type="ECO:0000256" key="1">
    <source>
        <dbReference type="ARBA" id="ARBA00022801"/>
    </source>
</evidence>
<dbReference type="EMBL" id="LLZG01000153">
    <property type="protein sequence ID" value="KUL35492.1"/>
    <property type="molecule type" value="Genomic_DNA"/>
</dbReference>
<sequence length="281" mass="29475">MARTAVVLSGGGSLGAIQVGMLRALADYGVVPDLLVGTSVGAINGAYIAGHPGRPGVETLASLWRAVRRSHIFPVQPVRGLLALTGRGNHLVAPDAFRSLLEQHVGYKCLEDASCPLCLVAAEVTTGRQTVLSQGPVVDAVMASAAVPGVFPPVRIGHRDLMDGGVANNTPISVAVEAGAQTVYVLHAGYACALDAAPRSALGMALHALTLILQQRLLVDVARHRSSAHLRVAPPLCPLGISPADFSHNRELITRAHDSTRKWLADGAPSDPRFLQVHEHQ</sequence>
<dbReference type="PROSITE" id="PS51635">
    <property type="entry name" value="PNPLA"/>
    <property type="match status" value="1"/>
</dbReference>
<gene>
    <name evidence="6" type="ORF">ADL12_20190</name>
</gene>
<organism evidence="6 7">
    <name type="scientific">Streptomyces regalis</name>
    <dbReference type="NCBI Taxonomy" id="68262"/>
    <lineage>
        <taxon>Bacteria</taxon>
        <taxon>Bacillati</taxon>
        <taxon>Actinomycetota</taxon>
        <taxon>Actinomycetes</taxon>
        <taxon>Kitasatosporales</taxon>
        <taxon>Streptomycetaceae</taxon>
        <taxon>Streptomyces</taxon>
    </lineage>
</organism>
<feature type="domain" description="PNPLA" evidence="5">
    <location>
        <begin position="6"/>
        <end position="176"/>
    </location>
</feature>
<proteinExistence type="predicted"/>
<protein>
    <submittedName>
        <fullName evidence="6">Alpha/beta hydrolase</fullName>
    </submittedName>
</protein>
<evidence type="ECO:0000259" key="5">
    <source>
        <dbReference type="PROSITE" id="PS51635"/>
    </source>
</evidence>
<comment type="caution">
    <text evidence="6">The sequence shown here is derived from an EMBL/GenBank/DDBJ whole genome shotgun (WGS) entry which is preliminary data.</text>
</comment>
<dbReference type="GO" id="GO:0016042">
    <property type="term" value="P:lipid catabolic process"/>
    <property type="evidence" value="ECO:0007669"/>
    <property type="project" value="UniProtKB-UniRule"/>
</dbReference>
<keyword evidence="3 4" id="KW-0443">Lipid metabolism</keyword>
<dbReference type="OrthoDB" id="4080114at2"/>
<dbReference type="Gene3D" id="3.40.1090.10">
    <property type="entry name" value="Cytosolic phospholipase A2 catalytic domain"/>
    <property type="match status" value="2"/>
</dbReference>
<dbReference type="CDD" id="cd07209">
    <property type="entry name" value="Pat_hypo_Ecoli_Z1214_like"/>
    <property type="match status" value="1"/>
</dbReference>
<evidence type="ECO:0000313" key="6">
    <source>
        <dbReference type="EMBL" id="KUL35492.1"/>
    </source>
</evidence>
<dbReference type="InterPro" id="IPR050301">
    <property type="entry name" value="NTE"/>
</dbReference>
<dbReference type="SUPFAM" id="SSF52151">
    <property type="entry name" value="FabD/lysophospholipase-like"/>
    <property type="match status" value="1"/>
</dbReference>
<feature type="short sequence motif" description="GXGXXG" evidence="4">
    <location>
        <begin position="10"/>
        <end position="15"/>
    </location>
</feature>
<name>A0A0X3UUK1_9ACTN</name>
<evidence type="ECO:0000313" key="7">
    <source>
        <dbReference type="Proteomes" id="UP000053923"/>
    </source>
</evidence>
<dbReference type="PANTHER" id="PTHR14226:SF57">
    <property type="entry name" value="BLR7027 PROTEIN"/>
    <property type="match status" value="1"/>
</dbReference>
<keyword evidence="2 4" id="KW-0442">Lipid degradation</keyword>
<dbReference type="GO" id="GO:0016787">
    <property type="term" value="F:hydrolase activity"/>
    <property type="evidence" value="ECO:0007669"/>
    <property type="project" value="UniProtKB-UniRule"/>
</dbReference>
<dbReference type="Proteomes" id="UP000053923">
    <property type="component" value="Unassembled WGS sequence"/>
</dbReference>
<evidence type="ECO:0000256" key="3">
    <source>
        <dbReference type="ARBA" id="ARBA00023098"/>
    </source>
</evidence>
<accession>A0A0X3UUK1</accession>
<dbReference type="InterPro" id="IPR016035">
    <property type="entry name" value="Acyl_Trfase/lysoPLipase"/>
</dbReference>
<dbReference type="InterPro" id="IPR002641">
    <property type="entry name" value="PNPLA_dom"/>
</dbReference>
<feature type="active site" description="Proton acceptor" evidence="4">
    <location>
        <position position="163"/>
    </location>
</feature>